<evidence type="ECO:0000313" key="5">
    <source>
        <dbReference type="Proteomes" id="UP000824334"/>
    </source>
</evidence>
<keyword evidence="5" id="KW-1185">Reference proteome</keyword>
<feature type="domain" description="SPOR" evidence="3">
    <location>
        <begin position="185"/>
        <end position="267"/>
    </location>
</feature>
<dbReference type="EMBL" id="CP080034">
    <property type="protein sequence ID" value="QYC08936.1"/>
    <property type="molecule type" value="Genomic_DNA"/>
</dbReference>
<name>A0ABX8TCM8_9CAUL</name>
<evidence type="ECO:0000256" key="1">
    <source>
        <dbReference type="SAM" id="MobiDB-lite"/>
    </source>
</evidence>
<keyword evidence="2" id="KW-1133">Transmembrane helix</keyword>
<evidence type="ECO:0000313" key="4">
    <source>
        <dbReference type="EMBL" id="QYC08936.1"/>
    </source>
</evidence>
<reference evidence="4 5" key="1">
    <citation type="submission" date="2021-07" db="EMBL/GenBank/DDBJ databases">
        <title>Isolation and characterization of bacteria from a gold mining with a capacity of golden bioaccumulation.</title>
        <authorList>
            <person name="Yang X.J."/>
        </authorList>
    </citation>
    <scope>NUCLEOTIDE SEQUENCE [LARGE SCALE GENOMIC DNA]</scope>
    <source>
        <strain evidence="4 5">Au29</strain>
    </source>
</reference>
<dbReference type="Proteomes" id="UP000824334">
    <property type="component" value="Chromosome"/>
</dbReference>
<dbReference type="Pfam" id="PF05036">
    <property type="entry name" value="SPOR"/>
    <property type="match status" value="1"/>
</dbReference>
<feature type="compositionally biased region" description="Pro residues" evidence="1">
    <location>
        <begin position="149"/>
        <end position="177"/>
    </location>
</feature>
<proteinExistence type="predicted"/>
<organism evidence="4 5">
    <name type="scientific">Brevundimonas nasdae</name>
    <dbReference type="NCBI Taxonomy" id="172043"/>
    <lineage>
        <taxon>Bacteria</taxon>
        <taxon>Pseudomonadati</taxon>
        <taxon>Pseudomonadota</taxon>
        <taxon>Alphaproteobacteria</taxon>
        <taxon>Caulobacterales</taxon>
        <taxon>Caulobacteraceae</taxon>
        <taxon>Brevundimonas</taxon>
    </lineage>
</organism>
<feature type="transmembrane region" description="Helical" evidence="2">
    <location>
        <begin position="47"/>
        <end position="67"/>
    </location>
</feature>
<protein>
    <submittedName>
        <fullName evidence="4">SPOR domain-containing protein</fullName>
    </submittedName>
</protein>
<accession>A0ABX8TCM8</accession>
<keyword evidence="2" id="KW-0472">Membrane</keyword>
<dbReference type="InterPro" id="IPR007730">
    <property type="entry name" value="SPOR-like_dom"/>
</dbReference>
<feature type="region of interest" description="Disordered" evidence="1">
    <location>
        <begin position="114"/>
        <end position="177"/>
    </location>
</feature>
<feature type="compositionally biased region" description="Basic and acidic residues" evidence="1">
    <location>
        <begin position="22"/>
        <end position="33"/>
    </location>
</feature>
<evidence type="ECO:0000259" key="3">
    <source>
        <dbReference type="PROSITE" id="PS51724"/>
    </source>
</evidence>
<feature type="compositionally biased region" description="Pro residues" evidence="1">
    <location>
        <begin position="121"/>
        <end position="139"/>
    </location>
</feature>
<gene>
    <name evidence="4" type="ORF">KWG56_09800</name>
</gene>
<dbReference type="RefSeq" id="WP_219354612.1">
    <property type="nucleotide sequence ID" value="NZ_CP080034.1"/>
</dbReference>
<feature type="region of interest" description="Disordered" evidence="1">
    <location>
        <begin position="1"/>
        <end position="44"/>
    </location>
</feature>
<sequence length="267" mass="27126">MSFDDDNKPGRGAYTPPTDDDLPFRRNSYDPRNGRNVGSGGGKAPPVTLIVSAAVLLLLIVAVIFFYRSGMRASNDAPPAVGQPVGELKTPAPIDAQPIDPAAGIRVYRDETETTDAPVTFTPPPEVPAPRPAAPPPVAPTGQGLTPAAPAPAAPAPRPAPAPVAAPAPKAAPAPAPAPAVAAPAAATGSSGVQIGAFSSTEIADREYAAVAGRFGQYASGAQKRVTEVTSSNGSTLYRTTFSGLSRERAVAFCNALKAAGRDCIVR</sequence>
<evidence type="ECO:0000256" key="2">
    <source>
        <dbReference type="SAM" id="Phobius"/>
    </source>
</evidence>
<keyword evidence="2" id="KW-0812">Transmembrane</keyword>
<dbReference type="GeneID" id="94375561"/>
<dbReference type="PROSITE" id="PS51724">
    <property type="entry name" value="SPOR"/>
    <property type="match status" value="1"/>
</dbReference>